<evidence type="ECO:0000256" key="10">
    <source>
        <dbReference type="HAMAP-Rule" id="MF_02019"/>
    </source>
</evidence>
<evidence type="ECO:0000256" key="9">
    <source>
        <dbReference type="ARBA" id="ARBA00023316"/>
    </source>
</evidence>
<dbReference type="InterPro" id="IPR035911">
    <property type="entry name" value="MurE/MurF_N"/>
</dbReference>
<protein>
    <recommendedName>
        <fullName evidence="10 11">UDP-N-acetylmuramoyl-tripeptide--D-alanyl-D-alanine ligase</fullName>
        <ecNumber evidence="10 11">6.3.2.10</ecNumber>
    </recommendedName>
    <alternativeName>
        <fullName evidence="10">D-alanyl-D-alanine-adding enzyme</fullName>
    </alternativeName>
</protein>
<dbReference type="GO" id="GO:0071555">
    <property type="term" value="P:cell wall organization"/>
    <property type="evidence" value="ECO:0007669"/>
    <property type="project" value="UniProtKB-KW"/>
</dbReference>
<dbReference type="Pfam" id="PF08245">
    <property type="entry name" value="Mur_ligase_M"/>
    <property type="match status" value="1"/>
</dbReference>
<dbReference type="InterPro" id="IPR051046">
    <property type="entry name" value="MurCDEF_CellWall_CoF430Synth"/>
</dbReference>
<keyword evidence="15" id="KW-1185">Reference proteome</keyword>
<dbReference type="SUPFAM" id="SSF63418">
    <property type="entry name" value="MurE/MurF N-terminal domain"/>
    <property type="match status" value="1"/>
</dbReference>
<dbReference type="PANTHER" id="PTHR43024:SF1">
    <property type="entry name" value="UDP-N-ACETYLMURAMOYL-TRIPEPTIDE--D-ALANYL-D-ALANINE LIGASE"/>
    <property type="match status" value="1"/>
</dbReference>
<keyword evidence="1 10" id="KW-0963">Cytoplasm</keyword>
<comment type="similarity">
    <text evidence="10">Belongs to the MurCDEF family. MurF subfamily.</text>
</comment>
<dbReference type="GO" id="GO:0047480">
    <property type="term" value="F:UDP-N-acetylmuramoyl-tripeptide-D-alanyl-D-alanine ligase activity"/>
    <property type="evidence" value="ECO:0007669"/>
    <property type="project" value="UniProtKB-UniRule"/>
</dbReference>
<dbReference type="Gene3D" id="3.90.190.20">
    <property type="entry name" value="Mur ligase, C-terminal domain"/>
    <property type="match status" value="1"/>
</dbReference>
<dbReference type="GO" id="GO:0008360">
    <property type="term" value="P:regulation of cell shape"/>
    <property type="evidence" value="ECO:0007669"/>
    <property type="project" value="UniProtKB-KW"/>
</dbReference>
<evidence type="ECO:0000256" key="11">
    <source>
        <dbReference type="RuleBase" id="RU004136"/>
    </source>
</evidence>
<dbReference type="NCBIfam" id="TIGR01143">
    <property type="entry name" value="murF"/>
    <property type="match status" value="1"/>
</dbReference>
<dbReference type="EMBL" id="WMBQ01000002">
    <property type="protein sequence ID" value="MTD95459.1"/>
    <property type="molecule type" value="Genomic_DNA"/>
</dbReference>
<dbReference type="GO" id="GO:0051301">
    <property type="term" value="P:cell division"/>
    <property type="evidence" value="ECO:0007669"/>
    <property type="project" value="UniProtKB-KW"/>
</dbReference>
<feature type="domain" description="Mur ligase C-terminal" evidence="12">
    <location>
        <begin position="326"/>
        <end position="448"/>
    </location>
</feature>
<feature type="domain" description="Mur ligase central" evidence="13">
    <location>
        <begin position="110"/>
        <end position="298"/>
    </location>
</feature>
<dbReference type="InterPro" id="IPR013221">
    <property type="entry name" value="Mur_ligase_cen"/>
</dbReference>
<evidence type="ECO:0000259" key="12">
    <source>
        <dbReference type="Pfam" id="PF02875"/>
    </source>
</evidence>
<comment type="catalytic activity">
    <reaction evidence="10 11">
        <text>D-alanyl-D-alanine + UDP-N-acetyl-alpha-D-muramoyl-L-alanyl-gamma-D-glutamyl-meso-2,6-diaminopimelate + ATP = UDP-N-acetyl-alpha-D-muramoyl-L-alanyl-gamma-D-glutamyl-meso-2,6-diaminopimeloyl-D-alanyl-D-alanine + ADP + phosphate + H(+)</text>
        <dbReference type="Rhea" id="RHEA:28374"/>
        <dbReference type="ChEBI" id="CHEBI:15378"/>
        <dbReference type="ChEBI" id="CHEBI:30616"/>
        <dbReference type="ChEBI" id="CHEBI:43474"/>
        <dbReference type="ChEBI" id="CHEBI:57822"/>
        <dbReference type="ChEBI" id="CHEBI:61386"/>
        <dbReference type="ChEBI" id="CHEBI:83905"/>
        <dbReference type="ChEBI" id="CHEBI:456216"/>
        <dbReference type="EC" id="6.3.2.10"/>
    </reaction>
</comment>
<gene>
    <name evidence="10" type="primary">murF</name>
    <name evidence="14" type="ORF">GIW81_14060</name>
</gene>
<keyword evidence="2 10" id="KW-0436">Ligase</keyword>
<keyword evidence="9 10" id="KW-0961">Cell wall biogenesis/degradation</keyword>
<keyword evidence="3 10" id="KW-0132">Cell division</keyword>
<evidence type="ECO:0000256" key="1">
    <source>
        <dbReference type="ARBA" id="ARBA00022490"/>
    </source>
</evidence>
<dbReference type="GO" id="GO:0005737">
    <property type="term" value="C:cytoplasm"/>
    <property type="evidence" value="ECO:0007669"/>
    <property type="project" value="UniProtKB-SubCell"/>
</dbReference>
<dbReference type="InterPro" id="IPR036565">
    <property type="entry name" value="Mur-like_cat_sf"/>
</dbReference>
<keyword evidence="5 10" id="KW-0067">ATP-binding</keyword>
<dbReference type="Gene3D" id="3.40.1190.10">
    <property type="entry name" value="Mur-like, catalytic domain"/>
    <property type="match status" value="1"/>
</dbReference>
<dbReference type="InterPro" id="IPR005863">
    <property type="entry name" value="UDP-N-AcMur_synth"/>
</dbReference>
<dbReference type="PANTHER" id="PTHR43024">
    <property type="entry name" value="UDP-N-ACETYLMURAMOYL-TRIPEPTIDE--D-ALANYL-D-ALANINE LIGASE"/>
    <property type="match status" value="1"/>
</dbReference>
<sequence length="471" mass="49826">MTGALWTWEDLVPAAIGAADGTPSAPIAGFSIDTRSLQPGEVFVALRDVRDGHDFVLQAFRQGAAAALVSTEYKRVDGDGPLLRVLDTLEGLRSIAAAARRRSDARIVAVTGSVGKTGTKEALRNCLSRLAPTHAAEKSFNNHWGVPLTLARMPAGVRYGVFEIGMNHAGEITPLTALVRPHVAIVTTVEPVHLEFFGTTDKIAEAKAEIFSGLEPGGVAILPRDNQHFDLLARRAHEHGARIVSFGRHENADVRPEVFALDAEGTNVAVDIGGRRIAYRIGAPGAHLAQNSLAVVAALDALDADVEKAVGALSEMRAAKGRGARQEIALGSGPLLLIDESYNANPASMRSALAAMATVPRTRFARRIAVLGDMLELGENSGTLHAALNEPVDAAEVDLVFACGPNMQRLFEALPQARRGAWAPTSDGIVAAVTETVRGGDVVMIKGSLGSRMAPIVEALIAKSDRERVRS</sequence>
<evidence type="ECO:0000256" key="2">
    <source>
        <dbReference type="ARBA" id="ARBA00022598"/>
    </source>
</evidence>
<dbReference type="UniPathway" id="UPA00219"/>
<evidence type="ECO:0000256" key="8">
    <source>
        <dbReference type="ARBA" id="ARBA00023306"/>
    </source>
</evidence>
<comment type="caution">
    <text evidence="10">Lacks conserved residue(s) required for the propagation of feature annotation.</text>
</comment>
<dbReference type="InterPro" id="IPR004101">
    <property type="entry name" value="Mur_ligase_C"/>
</dbReference>
<organism evidence="14 15">
    <name type="scientific">Hyphomicrobium album</name>
    <dbReference type="NCBI Taxonomy" id="2665159"/>
    <lineage>
        <taxon>Bacteria</taxon>
        <taxon>Pseudomonadati</taxon>
        <taxon>Pseudomonadota</taxon>
        <taxon>Alphaproteobacteria</taxon>
        <taxon>Hyphomicrobiales</taxon>
        <taxon>Hyphomicrobiaceae</taxon>
        <taxon>Hyphomicrobium</taxon>
    </lineage>
</organism>
<keyword evidence="6 10" id="KW-0133">Cell shape</keyword>
<evidence type="ECO:0000313" key="15">
    <source>
        <dbReference type="Proteomes" id="UP000440694"/>
    </source>
</evidence>
<dbReference type="SUPFAM" id="SSF53244">
    <property type="entry name" value="MurD-like peptide ligases, peptide-binding domain"/>
    <property type="match status" value="1"/>
</dbReference>
<evidence type="ECO:0000313" key="14">
    <source>
        <dbReference type="EMBL" id="MTD95459.1"/>
    </source>
</evidence>
<name>A0A6I3KLZ5_9HYPH</name>
<dbReference type="GO" id="GO:0009252">
    <property type="term" value="P:peptidoglycan biosynthetic process"/>
    <property type="evidence" value="ECO:0007669"/>
    <property type="project" value="UniProtKB-UniRule"/>
</dbReference>
<evidence type="ECO:0000256" key="7">
    <source>
        <dbReference type="ARBA" id="ARBA00022984"/>
    </source>
</evidence>
<dbReference type="NCBIfam" id="NF010693">
    <property type="entry name" value="PRK14093.1"/>
    <property type="match status" value="1"/>
</dbReference>
<evidence type="ECO:0000256" key="5">
    <source>
        <dbReference type="ARBA" id="ARBA00022840"/>
    </source>
</evidence>
<dbReference type="EC" id="6.3.2.10" evidence="10 11"/>
<keyword evidence="4 10" id="KW-0547">Nucleotide-binding</keyword>
<dbReference type="SUPFAM" id="SSF53623">
    <property type="entry name" value="MurD-like peptide ligases, catalytic domain"/>
    <property type="match status" value="1"/>
</dbReference>
<dbReference type="AlphaFoldDB" id="A0A6I3KLZ5"/>
<comment type="pathway">
    <text evidence="10 11">Cell wall biogenesis; peptidoglycan biosynthesis.</text>
</comment>
<dbReference type="Proteomes" id="UP000440694">
    <property type="component" value="Unassembled WGS sequence"/>
</dbReference>
<dbReference type="InterPro" id="IPR036615">
    <property type="entry name" value="Mur_ligase_C_dom_sf"/>
</dbReference>
<accession>A0A6I3KLZ5</accession>
<dbReference type="GO" id="GO:0005524">
    <property type="term" value="F:ATP binding"/>
    <property type="evidence" value="ECO:0007669"/>
    <property type="project" value="UniProtKB-UniRule"/>
</dbReference>
<proteinExistence type="inferred from homology"/>
<comment type="caution">
    <text evidence="14">The sequence shown here is derived from an EMBL/GenBank/DDBJ whole genome shotgun (WGS) entry which is preliminary data.</text>
</comment>
<evidence type="ECO:0000259" key="13">
    <source>
        <dbReference type="Pfam" id="PF08245"/>
    </source>
</evidence>
<comment type="function">
    <text evidence="10 11">Involved in cell wall formation. Catalyzes the final step in the synthesis of UDP-N-acetylmuramoyl-pentapeptide, the precursor of murein.</text>
</comment>
<reference evidence="14 15" key="1">
    <citation type="submission" date="2019-11" db="EMBL/GenBank/DDBJ databases">
        <title>Identification of a novel strain.</title>
        <authorList>
            <person name="Xu Q."/>
            <person name="Wang G."/>
        </authorList>
    </citation>
    <scope>NUCLEOTIDE SEQUENCE [LARGE SCALE GENOMIC DNA]</scope>
    <source>
        <strain evidence="15">xq</strain>
    </source>
</reference>
<comment type="subcellular location">
    <subcellularLocation>
        <location evidence="10 11">Cytoplasm</location>
    </subcellularLocation>
</comment>
<dbReference type="Gene3D" id="3.40.1390.10">
    <property type="entry name" value="MurE/MurF, N-terminal domain"/>
    <property type="match status" value="1"/>
</dbReference>
<keyword evidence="8 10" id="KW-0131">Cell cycle</keyword>
<evidence type="ECO:0000256" key="6">
    <source>
        <dbReference type="ARBA" id="ARBA00022960"/>
    </source>
</evidence>
<keyword evidence="7 10" id="KW-0573">Peptidoglycan synthesis</keyword>
<evidence type="ECO:0000256" key="4">
    <source>
        <dbReference type="ARBA" id="ARBA00022741"/>
    </source>
</evidence>
<dbReference type="Pfam" id="PF02875">
    <property type="entry name" value="Mur_ligase_C"/>
    <property type="match status" value="1"/>
</dbReference>
<evidence type="ECO:0000256" key="3">
    <source>
        <dbReference type="ARBA" id="ARBA00022618"/>
    </source>
</evidence>
<dbReference type="RefSeq" id="WP_154740002.1">
    <property type="nucleotide sequence ID" value="NZ_WMBQ01000002.1"/>
</dbReference>
<dbReference type="HAMAP" id="MF_02019">
    <property type="entry name" value="MurF"/>
    <property type="match status" value="1"/>
</dbReference>